<dbReference type="OrthoDB" id="598775at2759"/>
<keyword evidence="2" id="KW-0040">ANK repeat</keyword>
<sequence length="105" mass="11433">DGLLTFHIAATFGQIKNMEEMILCCPDIAESTDKKGHDALHVAIIKDQGKTVKYFSKTASLASIINEQDEEGNSAMLAFLFSCKDSVLLGENQGPTVLSNQSRLE</sequence>
<reference evidence="4" key="1">
    <citation type="submission" date="2016-04" db="EMBL/GenBank/DDBJ databases">
        <title>Cephalotus genome sequencing.</title>
        <authorList>
            <person name="Fukushima K."/>
            <person name="Hasebe M."/>
            <person name="Fang X."/>
        </authorList>
    </citation>
    <scope>NUCLEOTIDE SEQUENCE [LARGE SCALE GENOMIC DNA]</scope>
    <source>
        <strain evidence="4">cv. St1</strain>
    </source>
</reference>
<dbReference type="EMBL" id="BDDD01000502">
    <property type="protein sequence ID" value="GAV66763.1"/>
    <property type="molecule type" value="Genomic_DNA"/>
</dbReference>
<dbReference type="AlphaFoldDB" id="A0A1Q3BG69"/>
<keyword evidence="4" id="KW-1185">Reference proteome</keyword>
<dbReference type="InParanoid" id="A0A1Q3BG69"/>
<organism evidence="3 4">
    <name type="scientific">Cephalotus follicularis</name>
    <name type="common">Albany pitcher plant</name>
    <dbReference type="NCBI Taxonomy" id="3775"/>
    <lineage>
        <taxon>Eukaryota</taxon>
        <taxon>Viridiplantae</taxon>
        <taxon>Streptophyta</taxon>
        <taxon>Embryophyta</taxon>
        <taxon>Tracheophyta</taxon>
        <taxon>Spermatophyta</taxon>
        <taxon>Magnoliopsida</taxon>
        <taxon>eudicotyledons</taxon>
        <taxon>Gunneridae</taxon>
        <taxon>Pentapetalae</taxon>
        <taxon>rosids</taxon>
        <taxon>fabids</taxon>
        <taxon>Oxalidales</taxon>
        <taxon>Cephalotaceae</taxon>
        <taxon>Cephalotus</taxon>
    </lineage>
</organism>
<evidence type="ECO:0000256" key="1">
    <source>
        <dbReference type="ARBA" id="ARBA00022737"/>
    </source>
</evidence>
<dbReference type="SUPFAM" id="SSF48403">
    <property type="entry name" value="Ankyrin repeat"/>
    <property type="match status" value="1"/>
</dbReference>
<evidence type="ECO:0000313" key="4">
    <source>
        <dbReference type="Proteomes" id="UP000187406"/>
    </source>
</evidence>
<proteinExistence type="predicted"/>
<evidence type="ECO:0000256" key="2">
    <source>
        <dbReference type="ARBA" id="ARBA00023043"/>
    </source>
</evidence>
<keyword evidence="1" id="KW-0677">Repeat</keyword>
<dbReference type="Proteomes" id="UP000187406">
    <property type="component" value="Unassembled WGS sequence"/>
</dbReference>
<name>A0A1Q3BG69_CEPFO</name>
<dbReference type="PANTHER" id="PTHR24186">
    <property type="entry name" value="PROTEIN PHOSPHATASE 1 REGULATORY SUBUNIT"/>
    <property type="match status" value="1"/>
</dbReference>
<comment type="caution">
    <text evidence="3">The sequence shown here is derived from an EMBL/GenBank/DDBJ whole genome shotgun (WGS) entry which is preliminary data.</text>
</comment>
<dbReference type="STRING" id="3775.A0A1Q3BG69"/>
<dbReference type="Gene3D" id="1.25.40.20">
    <property type="entry name" value="Ankyrin repeat-containing domain"/>
    <property type="match status" value="1"/>
</dbReference>
<gene>
    <name evidence="3" type="ORF">CFOL_v3_10273</name>
</gene>
<protein>
    <submittedName>
        <fullName evidence="3">Uncharacterized protein</fullName>
    </submittedName>
</protein>
<dbReference type="GO" id="GO:0005886">
    <property type="term" value="C:plasma membrane"/>
    <property type="evidence" value="ECO:0007669"/>
    <property type="project" value="TreeGrafter"/>
</dbReference>
<evidence type="ECO:0000313" key="3">
    <source>
        <dbReference type="EMBL" id="GAV66763.1"/>
    </source>
</evidence>
<accession>A0A1Q3BG69</accession>
<dbReference type="InterPro" id="IPR036770">
    <property type="entry name" value="Ankyrin_rpt-contain_sf"/>
</dbReference>
<dbReference type="PANTHER" id="PTHR24186:SF50">
    <property type="entry name" value="ANKYRIN REPEAT-CONTAINING PROTEIN ITN1-LIKE ISOFORM X1"/>
    <property type="match status" value="1"/>
</dbReference>
<feature type="non-terminal residue" evidence="3">
    <location>
        <position position="1"/>
    </location>
</feature>